<dbReference type="GO" id="GO:0004674">
    <property type="term" value="F:protein serine/threonine kinase activity"/>
    <property type="evidence" value="ECO:0007669"/>
    <property type="project" value="TreeGrafter"/>
</dbReference>
<dbReference type="AlphaFoldDB" id="A0A6N2WKP1"/>
<sequence>MIAASAEIEKSEEGNVLPDRKWVAQLVQAGSSLGGARPKASVIDTDKTLYIAKFPSRKDDYDAGLWEHFSHFLAAKAGINAAKTKVLATGEKYHTLLSQRFDRTLEGKRIHFASAMTLLGLNDGDNATTGHGYLDIVDFIIQNCTNVERNLQELYRRVAFNICIGNSDDHFRNHGFLLTAKGWTLSPAYDTNPTLNEYQSLLISSTSNKAELGILLDACENYMLNHNTAEKTILEVIEAVKGWRELATRLGISKREIAMFAGVLDVRWKDCV</sequence>
<dbReference type="PANTHER" id="PTHR37419:SF8">
    <property type="entry name" value="TOXIN YJJJ"/>
    <property type="match status" value="1"/>
</dbReference>
<organism evidence="5">
    <name type="scientific">Phocaeicola vulgatus</name>
    <name type="common">Bacteroides vulgatus</name>
    <dbReference type="NCBI Taxonomy" id="821"/>
    <lineage>
        <taxon>Bacteria</taxon>
        <taxon>Pseudomonadati</taxon>
        <taxon>Bacteroidota</taxon>
        <taxon>Bacteroidia</taxon>
        <taxon>Bacteroidales</taxon>
        <taxon>Bacteroidaceae</taxon>
        <taxon>Phocaeicola</taxon>
    </lineage>
</organism>
<dbReference type="GO" id="GO:0005829">
    <property type="term" value="C:cytosol"/>
    <property type="evidence" value="ECO:0007669"/>
    <property type="project" value="TreeGrafter"/>
</dbReference>
<dbReference type="InterPro" id="IPR052028">
    <property type="entry name" value="HipA_Ser/Thr_kinase"/>
</dbReference>
<dbReference type="EMBL" id="CACRTA010000042">
    <property type="protein sequence ID" value="VYT42693.1"/>
    <property type="molecule type" value="Genomic_DNA"/>
</dbReference>
<dbReference type="PANTHER" id="PTHR37419">
    <property type="entry name" value="SERINE/THREONINE-PROTEIN KINASE TOXIN HIPA"/>
    <property type="match status" value="1"/>
</dbReference>
<keyword evidence="3" id="KW-0418">Kinase</keyword>
<gene>
    <name evidence="5" type="ORF">BVLFYP11_03737</name>
</gene>
<keyword evidence="5" id="KW-0238">DNA-binding</keyword>
<dbReference type="Gene3D" id="1.10.1070.20">
    <property type="match status" value="1"/>
</dbReference>
<dbReference type="InterPro" id="IPR012893">
    <property type="entry name" value="HipA-like_C"/>
</dbReference>
<evidence type="ECO:0000259" key="4">
    <source>
        <dbReference type="Pfam" id="PF07804"/>
    </source>
</evidence>
<protein>
    <submittedName>
        <fullName evidence="5">Putative DNA-binding transcriptional regulator</fullName>
    </submittedName>
</protein>
<name>A0A6N2WKP1_PHOVU</name>
<keyword evidence="2" id="KW-0808">Transferase</keyword>
<accession>A0A6N2WKP1</accession>
<proteinExistence type="inferred from homology"/>
<evidence type="ECO:0000256" key="3">
    <source>
        <dbReference type="ARBA" id="ARBA00022777"/>
    </source>
</evidence>
<dbReference type="GO" id="GO:0003677">
    <property type="term" value="F:DNA binding"/>
    <property type="evidence" value="ECO:0007669"/>
    <property type="project" value="UniProtKB-KW"/>
</dbReference>
<evidence type="ECO:0000313" key="5">
    <source>
        <dbReference type="EMBL" id="VYT42693.1"/>
    </source>
</evidence>
<comment type="similarity">
    <text evidence="1">Belongs to the HipA Ser/Thr kinase family.</text>
</comment>
<dbReference type="Pfam" id="PF07804">
    <property type="entry name" value="HipA_C"/>
    <property type="match status" value="1"/>
</dbReference>
<evidence type="ECO:0000256" key="1">
    <source>
        <dbReference type="ARBA" id="ARBA00010164"/>
    </source>
</evidence>
<feature type="domain" description="HipA-like C-terminal" evidence="4">
    <location>
        <begin position="31"/>
        <end position="241"/>
    </location>
</feature>
<reference evidence="5" key="1">
    <citation type="submission" date="2019-11" db="EMBL/GenBank/DDBJ databases">
        <authorList>
            <person name="Feng L."/>
        </authorList>
    </citation>
    <scope>NUCLEOTIDE SEQUENCE</scope>
    <source>
        <strain evidence="5">BvulgatusLFYP11</strain>
    </source>
</reference>
<evidence type="ECO:0000256" key="2">
    <source>
        <dbReference type="ARBA" id="ARBA00022679"/>
    </source>
</evidence>